<dbReference type="SUPFAM" id="SSF53474">
    <property type="entry name" value="alpha/beta-Hydrolases"/>
    <property type="match status" value="1"/>
</dbReference>
<dbReference type="PANTHER" id="PTHR43265:SF1">
    <property type="entry name" value="ESTERASE ESTD"/>
    <property type="match status" value="1"/>
</dbReference>
<dbReference type="PANTHER" id="PTHR43265">
    <property type="entry name" value="ESTERASE ESTD"/>
    <property type="match status" value="1"/>
</dbReference>
<dbReference type="AlphaFoldDB" id="A0A7C3MPL9"/>
<dbReference type="Pfam" id="PF13026">
    <property type="entry name" value="DUF3887"/>
    <property type="match status" value="1"/>
</dbReference>
<dbReference type="GO" id="GO:0004252">
    <property type="term" value="F:serine-type endopeptidase activity"/>
    <property type="evidence" value="ECO:0007669"/>
    <property type="project" value="InterPro"/>
</dbReference>
<evidence type="ECO:0000259" key="3">
    <source>
        <dbReference type="Pfam" id="PF13026"/>
    </source>
</evidence>
<dbReference type="GO" id="GO:0052689">
    <property type="term" value="F:carboxylic ester hydrolase activity"/>
    <property type="evidence" value="ECO:0007669"/>
    <property type="project" value="TreeGrafter"/>
</dbReference>
<dbReference type="EMBL" id="DTIN01000008">
    <property type="protein sequence ID" value="HFX12606.1"/>
    <property type="molecule type" value="Genomic_DNA"/>
</dbReference>
<dbReference type="Pfam" id="PF12146">
    <property type="entry name" value="Hydrolase_4"/>
    <property type="match status" value="1"/>
</dbReference>
<feature type="domain" description="DUF3887" evidence="3">
    <location>
        <begin position="27"/>
        <end position="114"/>
    </location>
</feature>
<comment type="caution">
    <text evidence="4">The sequence shown here is derived from an EMBL/GenBank/DDBJ whole genome shotgun (WGS) entry which is preliminary data.</text>
</comment>
<dbReference type="PROSITE" id="PS00708">
    <property type="entry name" value="PRO_ENDOPEP_SER"/>
    <property type="match status" value="1"/>
</dbReference>
<feature type="domain" description="Serine aminopeptidase S33" evidence="2">
    <location>
        <begin position="185"/>
        <end position="401"/>
    </location>
</feature>
<dbReference type="InterPro" id="IPR053145">
    <property type="entry name" value="AB_hydrolase_Est10"/>
</dbReference>
<dbReference type="Gene3D" id="3.10.450.590">
    <property type="match status" value="1"/>
</dbReference>
<keyword evidence="1" id="KW-0378">Hydrolase</keyword>
<dbReference type="InterPro" id="IPR022742">
    <property type="entry name" value="Hydrolase_4"/>
</dbReference>
<accession>A0A7C3MPL9</accession>
<protein>
    <submittedName>
        <fullName evidence="4">DUF3887 domain-containing protein</fullName>
    </submittedName>
</protein>
<evidence type="ECO:0000259" key="2">
    <source>
        <dbReference type="Pfam" id="PF12146"/>
    </source>
</evidence>
<evidence type="ECO:0000256" key="1">
    <source>
        <dbReference type="ARBA" id="ARBA00022801"/>
    </source>
</evidence>
<dbReference type="GO" id="GO:0006508">
    <property type="term" value="P:proteolysis"/>
    <property type="evidence" value="ECO:0007669"/>
    <property type="project" value="InterPro"/>
</dbReference>
<name>A0A7C3MPL9_DICTH</name>
<sequence>MRRYIILILSLITIITMTFAQEEISIAKDFVYLMSQGDYEKTVGYFDSSVSAVISSSLKEIWESLIKGVGNYEGIIEERTEESGNYKIIYLTTKFSNAYIDIKMVFLNKNIVGLFFLPAQIKSFNTPPPYVNLEAFEEKDLKIGKDFVLPGKLTIPKGEGPFPVVIFVHGSGPNDMDETIGPNKIFRDLAWGLSSFGIATLRYDKRTKVYPQEFSKYEDGFTVMEEVIEDVLYAIEFVKTQEEIDKSKIFILGHSLGGMLAPRIASLSKDVKGIIIMAGPTRPLEDLIWEQINYIANLDGKIDEKEKEQLELIKKEIEKLKDPEIATKYPLSMNILGAPVKYFLDLKNHDPVKTLSELNISAIIMQGERDYQVTIKDFEGWSVLSNKENITLKLYPKLNHLFMEGTGKSTPDEYNKVGNIPEYVIKDIALWIKDQK</sequence>
<dbReference type="Gene3D" id="3.40.50.1820">
    <property type="entry name" value="alpha/beta hydrolase"/>
    <property type="match status" value="1"/>
</dbReference>
<gene>
    <name evidence="4" type="ORF">ENW00_00365</name>
</gene>
<proteinExistence type="predicted"/>
<dbReference type="InterPro" id="IPR024981">
    <property type="entry name" value="DUF3887"/>
</dbReference>
<dbReference type="InterPro" id="IPR029058">
    <property type="entry name" value="AB_hydrolase_fold"/>
</dbReference>
<dbReference type="InterPro" id="IPR002471">
    <property type="entry name" value="Pept_S9_AS"/>
</dbReference>
<evidence type="ECO:0000313" key="4">
    <source>
        <dbReference type="EMBL" id="HFX12606.1"/>
    </source>
</evidence>
<organism evidence="4">
    <name type="scientific">Dictyoglomus thermophilum</name>
    <dbReference type="NCBI Taxonomy" id="14"/>
    <lineage>
        <taxon>Bacteria</taxon>
        <taxon>Pseudomonadati</taxon>
        <taxon>Dictyoglomota</taxon>
        <taxon>Dictyoglomia</taxon>
        <taxon>Dictyoglomales</taxon>
        <taxon>Dictyoglomaceae</taxon>
        <taxon>Dictyoglomus</taxon>
    </lineage>
</organism>
<reference evidence="4" key="1">
    <citation type="journal article" date="2020" name="mSystems">
        <title>Genome- and Community-Level Interaction Insights into Carbon Utilization and Element Cycling Functions of Hydrothermarchaeota in Hydrothermal Sediment.</title>
        <authorList>
            <person name="Zhou Z."/>
            <person name="Liu Y."/>
            <person name="Xu W."/>
            <person name="Pan J."/>
            <person name="Luo Z.H."/>
            <person name="Li M."/>
        </authorList>
    </citation>
    <scope>NUCLEOTIDE SEQUENCE [LARGE SCALE GENOMIC DNA]</scope>
    <source>
        <strain evidence="4">SpSt-81</strain>
    </source>
</reference>